<keyword evidence="4" id="KW-1185">Reference proteome</keyword>
<dbReference type="Pfam" id="PF00535">
    <property type="entry name" value="Glycos_transf_2"/>
    <property type="match status" value="1"/>
</dbReference>
<organism evidence="3 4">
    <name type="scientific">Roseicitreum antarcticum</name>
    <dbReference type="NCBI Taxonomy" id="564137"/>
    <lineage>
        <taxon>Bacteria</taxon>
        <taxon>Pseudomonadati</taxon>
        <taxon>Pseudomonadota</taxon>
        <taxon>Alphaproteobacteria</taxon>
        <taxon>Rhodobacterales</taxon>
        <taxon>Paracoccaceae</taxon>
        <taxon>Roseicitreum</taxon>
    </lineage>
</organism>
<dbReference type="PANTHER" id="PTHR43685:SF2">
    <property type="entry name" value="GLYCOSYLTRANSFERASE 2-LIKE DOMAIN-CONTAINING PROTEIN"/>
    <property type="match status" value="1"/>
</dbReference>
<evidence type="ECO:0000256" key="1">
    <source>
        <dbReference type="SAM" id="MobiDB-lite"/>
    </source>
</evidence>
<accession>A0A1H3CRZ6</accession>
<feature type="compositionally biased region" description="Polar residues" evidence="1">
    <location>
        <begin position="502"/>
        <end position="511"/>
    </location>
</feature>
<dbReference type="InterPro" id="IPR050834">
    <property type="entry name" value="Glycosyltransf_2"/>
</dbReference>
<dbReference type="GO" id="GO:0016740">
    <property type="term" value="F:transferase activity"/>
    <property type="evidence" value="ECO:0007669"/>
    <property type="project" value="UniProtKB-KW"/>
</dbReference>
<protein>
    <submittedName>
        <fullName evidence="3">Glycosyltransferase involved in cell wall bisynthesis</fullName>
    </submittedName>
</protein>
<evidence type="ECO:0000313" key="3">
    <source>
        <dbReference type="EMBL" id="SDX57012.1"/>
    </source>
</evidence>
<reference evidence="3 4" key="1">
    <citation type="submission" date="2016-10" db="EMBL/GenBank/DDBJ databases">
        <authorList>
            <person name="de Groot N.N."/>
        </authorList>
    </citation>
    <scope>NUCLEOTIDE SEQUENCE [LARGE SCALE GENOMIC DNA]</scope>
    <source>
        <strain evidence="3 4">CGMCC 1.8894</strain>
    </source>
</reference>
<feature type="region of interest" description="Disordered" evidence="1">
    <location>
        <begin position="489"/>
        <end position="512"/>
    </location>
</feature>
<proteinExistence type="predicted"/>
<dbReference type="InterPro" id="IPR029044">
    <property type="entry name" value="Nucleotide-diphossugar_trans"/>
</dbReference>
<keyword evidence="3" id="KW-0808">Transferase</keyword>
<dbReference type="Gene3D" id="3.90.550.10">
    <property type="entry name" value="Spore Coat Polysaccharide Biosynthesis Protein SpsA, Chain A"/>
    <property type="match status" value="1"/>
</dbReference>
<feature type="compositionally biased region" description="Polar residues" evidence="1">
    <location>
        <begin position="630"/>
        <end position="648"/>
    </location>
</feature>
<evidence type="ECO:0000259" key="2">
    <source>
        <dbReference type="Pfam" id="PF00535"/>
    </source>
</evidence>
<dbReference type="InterPro" id="IPR001173">
    <property type="entry name" value="Glyco_trans_2-like"/>
</dbReference>
<dbReference type="Proteomes" id="UP000198539">
    <property type="component" value="Unassembled WGS sequence"/>
</dbReference>
<sequence length="803" mass="86213">MHSPSPPCPHPTRPAVTLIVPVHNLADCLAAAIDSLRAQSWRDFEALIIDDGSTDSSGDVARALCAGDARFTVIRQENQGLSGARNTGLNRARGDIIGFLDGDDRLHPEFLARMLGAMDADGADWIACGVALCYPDGQQIPHSAIHAHPIPPGEAPLHFDLRDRRAVVPHFPSAWNKLYRRHFIGDLRFDPGTWFEDHSFFWQLALRSARLLYLPQPLYLYSRDRPGQITGADDDRVFDLFAVLDRVAGLIAVDADAVAEPGHGQAALAMLASRLIHERLSVLRPGPRRVRFIARVRIWLAVKGLEYTPGWDPDLCRSTALVLHGQCPLSVVLWSDRDTSDPSDLAATLLALYRQTSPECEVFLPQDIDISAVSETISSHMTLIKLPHRPGPHNPLDALRQVLDAEAVDEAGATPVALRGRYLILLRVGDQLAPHSLHRWITGMEAQGADLGVSGVQYGVRAARRYSPPAPQPAALTRDMATAMVRSVQHPKGMPSRAKAAGQTTPDTTLDTGADTAPGVSAAAMLALNPEVGARIMRRAALGPLVSGLRALPSPPPAFAGQVFALMLGHLARPIGQNAAQSVNGVAFRTAPEISTSMAAPPSSDSLHGTDALQRGLHASAVTPEAPSGFTKSRTAKNVSDMGKSSGSLPHPTIPFAPDTGACAPSRIRLRLFDFPGLVVSPASGSGSIAALFRDAAHLAQTLPDHLPTATRDALPQGWQRLLLARALQARLYASPQDRVSGRTGVSGRGARALLWARIIALCLWTRQGERTRSATHTAPEDIPADTGLSPRLARWLGLMIPP</sequence>
<name>A0A1H3CRZ6_9RHOB</name>
<dbReference type="STRING" id="564137.SAMN04488238_11038"/>
<dbReference type="EMBL" id="FNOM01000010">
    <property type="protein sequence ID" value="SDX57012.1"/>
    <property type="molecule type" value="Genomic_DNA"/>
</dbReference>
<dbReference type="SUPFAM" id="SSF53448">
    <property type="entry name" value="Nucleotide-diphospho-sugar transferases"/>
    <property type="match status" value="1"/>
</dbReference>
<dbReference type="CDD" id="cd00761">
    <property type="entry name" value="Glyco_tranf_GTA_type"/>
    <property type="match status" value="1"/>
</dbReference>
<feature type="domain" description="Glycosyltransferase 2-like" evidence="2">
    <location>
        <begin position="18"/>
        <end position="184"/>
    </location>
</feature>
<dbReference type="RefSeq" id="WP_176847242.1">
    <property type="nucleotide sequence ID" value="NZ_FNOM01000010.1"/>
</dbReference>
<feature type="region of interest" description="Disordered" evidence="1">
    <location>
        <begin position="622"/>
        <end position="654"/>
    </location>
</feature>
<gene>
    <name evidence="3" type="ORF">SAMN04488238_11038</name>
</gene>
<dbReference type="PANTHER" id="PTHR43685">
    <property type="entry name" value="GLYCOSYLTRANSFERASE"/>
    <property type="match status" value="1"/>
</dbReference>
<evidence type="ECO:0000313" key="4">
    <source>
        <dbReference type="Proteomes" id="UP000198539"/>
    </source>
</evidence>
<dbReference type="AlphaFoldDB" id="A0A1H3CRZ6"/>